<comment type="caution">
    <text evidence="1">The sequence shown here is derived from an EMBL/GenBank/DDBJ whole genome shotgun (WGS) entry which is preliminary data.</text>
</comment>
<dbReference type="EMBL" id="JABFUD020000017">
    <property type="protein sequence ID" value="KAI5067719.1"/>
    <property type="molecule type" value="Genomic_DNA"/>
</dbReference>
<name>A0A9D4ZAF5_ADICA</name>
<keyword evidence="2" id="KW-1185">Reference proteome</keyword>
<feature type="non-terminal residue" evidence="1">
    <location>
        <position position="181"/>
    </location>
</feature>
<dbReference type="AlphaFoldDB" id="A0A9D4ZAF5"/>
<dbReference type="OrthoDB" id="2002300at2759"/>
<reference evidence="1" key="1">
    <citation type="submission" date="2021-01" db="EMBL/GenBank/DDBJ databases">
        <title>Adiantum capillus-veneris genome.</title>
        <authorList>
            <person name="Fang Y."/>
            <person name="Liao Q."/>
        </authorList>
    </citation>
    <scope>NUCLEOTIDE SEQUENCE</scope>
    <source>
        <strain evidence="1">H3</strain>
        <tissue evidence="1">Leaf</tissue>
    </source>
</reference>
<organism evidence="1 2">
    <name type="scientific">Adiantum capillus-veneris</name>
    <name type="common">Maidenhair fern</name>
    <dbReference type="NCBI Taxonomy" id="13818"/>
    <lineage>
        <taxon>Eukaryota</taxon>
        <taxon>Viridiplantae</taxon>
        <taxon>Streptophyta</taxon>
        <taxon>Embryophyta</taxon>
        <taxon>Tracheophyta</taxon>
        <taxon>Polypodiopsida</taxon>
        <taxon>Polypodiidae</taxon>
        <taxon>Polypodiales</taxon>
        <taxon>Pteridineae</taxon>
        <taxon>Pteridaceae</taxon>
        <taxon>Vittarioideae</taxon>
        <taxon>Adiantum</taxon>
    </lineage>
</organism>
<protein>
    <submittedName>
        <fullName evidence="1">Uncharacterized protein</fullName>
    </submittedName>
</protein>
<dbReference type="Proteomes" id="UP000886520">
    <property type="component" value="Chromosome 17"/>
</dbReference>
<accession>A0A9D4ZAF5</accession>
<sequence length="181" mass="20977">REPSFENGLSVHSRVSFLTCASPSPTLPPSPSFSTCQLHLRDPKRTAVALDPTTRGNLRDYYDLDEDDWILAHERGKLVLNCLKGYLKVQFGTDILQDWHKVDIESKTAMLKYIHNKFPMLPEKRFSEKVAFEKMGKIQRTRKNQIRSAVRDGLAKPTWVSKKDWITANKEFRKNPNKFTQ</sequence>
<evidence type="ECO:0000313" key="2">
    <source>
        <dbReference type="Proteomes" id="UP000886520"/>
    </source>
</evidence>
<gene>
    <name evidence="1" type="ORF">GOP47_0018247</name>
</gene>
<proteinExistence type="predicted"/>
<evidence type="ECO:0000313" key="1">
    <source>
        <dbReference type="EMBL" id="KAI5067719.1"/>
    </source>
</evidence>